<dbReference type="AlphaFoldDB" id="A0A2S3R0D8"/>
<dbReference type="CDD" id="cd02440">
    <property type="entry name" value="AdoMet_MTases"/>
    <property type="match status" value="1"/>
</dbReference>
<dbReference type="InterPro" id="IPR050723">
    <property type="entry name" value="CFA/CMAS"/>
</dbReference>
<dbReference type="EMBL" id="PDGH01000112">
    <property type="protein sequence ID" value="POB45942.1"/>
    <property type="molecule type" value="Genomic_DNA"/>
</dbReference>
<evidence type="ECO:0000256" key="2">
    <source>
        <dbReference type="ARBA" id="ARBA00022603"/>
    </source>
</evidence>
<evidence type="ECO:0000313" key="7">
    <source>
        <dbReference type="EMBL" id="POB45942.1"/>
    </source>
</evidence>
<accession>A0A2S3R0D8</accession>
<organism evidence="7 8">
    <name type="scientific">Vibrio vulnificus</name>
    <dbReference type="NCBI Taxonomy" id="672"/>
    <lineage>
        <taxon>Bacteria</taxon>
        <taxon>Pseudomonadati</taxon>
        <taxon>Pseudomonadota</taxon>
        <taxon>Gammaproteobacteria</taxon>
        <taxon>Vibrionales</taxon>
        <taxon>Vibrionaceae</taxon>
        <taxon>Vibrio</taxon>
    </lineage>
</organism>
<keyword evidence="5" id="KW-0443">Lipid metabolism</keyword>
<keyword evidence="2 7" id="KW-0489">Methyltransferase</keyword>
<name>A0A2S3R0D8_VIBVL</name>
<gene>
    <name evidence="7" type="ORF">CRN52_15600</name>
</gene>
<protein>
    <submittedName>
        <fullName evidence="7">SAM-dependent methyltransferase</fullName>
    </submittedName>
</protein>
<evidence type="ECO:0000256" key="4">
    <source>
        <dbReference type="ARBA" id="ARBA00022691"/>
    </source>
</evidence>
<evidence type="ECO:0000256" key="5">
    <source>
        <dbReference type="ARBA" id="ARBA00023098"/>
    </source>
</evidence>
<sequence>MLNTSSMALTSPLSTAHKAARTLIFKCLQRMEIGTLTVIESFQSDSQERSERFVGSKHGHSGEPVNATIEVKHPGFYSRVLRGGSIAAGEAYMDGWWDSPDLTSLMKLMALNLNALDGLENQSSWVTKLLYKLSHWSNRNTQENSRKNIHAHYDLGNDLYRVFLDERMLYSSALYRSDSESLEQAQINKMDRLCQQLQLKPSDEVIEIGTGWGAMAIYMAETYGCRVTTTTISDEQYDYAKQQIAERGLTERIQLLKKDYRDLTGQFDKLVSIEMIEAVGKQYLPSYIKVCQSLLKPGGLMAIQAITIADQRYEYYSNNVDFIQKYIFPGGFLPSVTSLAQATTQYSDLVIRDLFDIGMDYAKTLQEWHRRFNHAEEQVKKLGYDERFIRMWRYYLSYCEGGFLARSISTVHMTLQRA</sequence>
<feature type="active site" evidence="6">
    <location>
        <position position="399"/>
    </location>
</feature>
<proteinExistence type="inferred from homology"/>
<evidence type="ECO:0000256" key="1">
    <source>
        <dbReference type="ARBA" id="ARBA00010815"/>
    </source>
</evidence>
<dbReference type="RefSeq" id="WP_103200718.1">
    <property type="nucleotide sequence ID" value="NZ_JASMUA010000004.1"/>
</dbReference>
<dbReference type="PANTHER" id="PTHR43667:SF2">
    <property type="entry name" value="FATTY ACID C-METHYL TRANSFERASE"/>
    <property type="match status" value="1"/>
</dbReference>
<dbReference type="PIRSF" id="PIRSF003085">
    <property type="entry name" value="CMAS"/>
    <property type="match status" value="1"/>
</dbReference>
<comment type="similarity">
    <text evidence="1">Belongs to the CFA/CMAS family.</text>
</comment>
<dbReference type="InterPro" id="IPR003333">
    <property type="entry name" value="CMAS"/>
</dbReference>
<dbReference type="GO" id="GO:0008610">
    <property type="term" value="P:lipid biosynthetic process"/>
    <property type="evidence" value="ECO:0007669"/>
    <property type="project" value="InterPro"/>
</dbReference>
<dbReference type="GO" id="GO:0032259">
    <property type="term" value="P:methylation"/>
    <property type="evidence" value="ECO:0007669"/>
    <property type="project" value="UniProtKB-KW"/>
</dbReference>
<dbReference type="GO" id="GO:0008168">
    <property type="term" value="F:methyltransferase activity"/>
    <property type="evidence" value="ECO:0007669"/>
    <property type="project" value="UniProtKB-KW"/>
</dbReference>
<evidence type="ECO:0000256" key="6">
    <source>
        <dbReference type="PIRSR" id="PIRSR003085-1"/>
    </source>
</evidence>
<comment type="caution">
    <text evidence="7">The sequence shown here is derived from an EMBL/GenBank/DDBJ whole genome shotgun (WGS) entry which is preliminary data.</text>
</comment>
<dbReference type="SUPFAM" id="SSF53335">
    <property type="entry name" value="S-adenosyl-L-methionine-dependent methyltransferases"/>
    <property type="match status" value="1"/>
</dbReference>
<reference evidence="7 8" key="1">
    <citation type="journal article" date="2018" name="Front. Microbiol.">
        <title>Phylogeny of Vibrio vulnificus from the Analysis of the Core-Genome: Implications for Intra-Species Taxonomy.</title>
        <authorList>
            <person name="Roig F.J."/>
            <person name="Gonzalez-Candelas F."/>
            <person name="Sanjuan E."/>
            <person name="Fouz B."/>
            <person name="Feil E.J."/>
            <person name="Llorens C."/>
            <person name="Baker-Austin C."/>
            <person name="Oliver J.D."/>
            <person name="Danin-Poleg Y."/>
            <person name="Gibas C.J."/>
            <person name="Kashi Y."/>
            <person name="Gulig P.A."/>
            <person name="Morrison S.S."/>
            <person name="Amaro C."/>
        </authorList>
    </citation>
    <scope>NUCLEOTIDE SEQUENCE [LARGE SCALE GENOMIC DNA]</scope>
    <source>
        <strain evidence="7 8">CECT4608</strain>
    </source>
</reference>
<dbReference type="PANTHER" id="PTHR43667">
    <property type="entry name" value="CYCLOPROPANE-FATTY-ACYL-PHOSPHOLIPID SYNTHASE"/>
    <property type="match status" value="1"/>
</dbReference>
<dbReference type="Pfam" id="PF02353">
    <property type="entry name" value="CMAS"/>
    <property type="match status" value="1"/>
</dbReference>
<evidence type="ECO:0000256" key="3">
    <source>
        <dbReference type="ARBA" id="ARBA00022679"/>
    </source>
</evidence>
<keyword evidence="4" id="KW-0949">S-adenosyl-L-methionine</keyword>
<dbReference type="Gene3D" id="3.40.50.150">
    <property type="entry name" value="Vaccinia Virus protein VP39"/>
    <property type="match status" value="1"/>
</dbReference>
<evidence type="ECO:0000313" key="8">
    <source>
        <dbReference type="Proteomes" id="UP000237466"/>
    </source>
</evidence>
<dbReference type="InterPro" id="IPR029063">
    <property type="entry name" value="SAM-dependent_MTases_sf"/>
</dbReference>
<dbReference type="Proteomes" id="UP000237466">
    <property type="component" value="Unassembled WGS sequence"/>
</dbReference>
<keyword evidence="3 7" id="KW-0808">Transferase</keyword>